<dbReference type="Pfam" id="PF06955">
    <property type="entry name" value="XET_C"/>
    <property type="match status" value="1"/>
</dbReference>
<feature type="domain" description="Xyloglucan endo-transglycosylase C-terminal" evidence="2">
    <location>
        <begin position="93"/>
        <end position="129"/>
    </location>
</feature>
<reference evidence="4" key="1">
    <citation type="journal article" date="2019" name="Nat. Commun.">
        <title>The genome of broomcorn millet.</title>
        <authorList>
            <person name="Zou C."/>
            <person name="Miki D."/>
            <person name="Li D."/>
            <person name="Tang Q."/>
            <person name="Xiao L."/>
            <person name="Rajput S."/>
            <person name="Deng P."/>
            <person name="Jia W."/>
            <person name="Huang R."/>
            <person name="Zhang M."/>
            <person name="Sun Y."/>
            <person name="Hu J."/>
            <person name="Fu X."/>
            <person name="Schnable P.S."/>
            <person name="Li F."/>
            <person name="Zhang H."/>
            <person name="Feng B."/>
            <person name="Zhu X."/>
            <person name="Liu R."/>
            <person name="Schnable J.C."/>
            <person name="Zhu J.-K."/>
            <person name="Zhang H."/>
        </authorList>
    </citation>
    <scope>NUCLEOTIDE SEQUENCE [LARGE SCALE GENOMIC DNA]</scope>
</reference>
<dbReference type="Proteomes" id="UP000275267">
    <property type="component" value="Unassembled WGS sequence"/>
</dbReference>
<organism evidence="3 4">
    <name type="scientific">Panicum miliaceum</name>
    <name type="common">Proso millet</name>
    <name type="synonym">Broomcorn millet</name>
    <dbReference type="NCBI Taxonomy" id="4540"/>
    <lineage>
        <taxon>Eukaryota</taxon>
        <taxon>Viridiplantae</taxon>
        <taxon>Streptophyta</taxon>
        <taxon>Embryophyta</taxon>
        <taxon>Tracheophyta</taxon>
        <taxon>Spermatophyta</taxon>
        <taxon>Magnoliopsida</taxon>
        <taxon>Liliopsida</taxon>
        <taxon>Poales</taxon>
        <taxon>Poaceae</taxon>
        <taxon>PACMAD clade</taxon>
        <taxon>Panicoideae</taxon>
        <taxon>Panicodae</taxon>
        <taxon>Paniceae</taxon>
        <taxon>Panicinae</taxon>
        <taxon>Panicum</taxon>
        <taxon>Panicum sect. Panicum</taxon>
    </lineage>
</organism>
<dbReference type="STRING" id="4540.A0A3L6QBW4"/>
<feature type="region of interest" description="Disordered" evidence="1">
    <location>
        <begin position="1"/>
        <end position="45"/>
    </location>
</feature>
<gene>
    <name evidence="3" type="ORF">C2845_PM15G21110</name>
</gene>
<proteinExistence type="predicted"/>
<dbReference type="GO" id="GO:0044042">
    <property type="term" value="P:glucan metabolic process"/>
    <property type="evidence" value="ECO:0007669"/>
    <property type="project" value="InterPro"/>
</dbReference>
<dbReference type="SUPFAM" id="SSF49899">
    <property type="entry name" value="Concanavalin A-like lectins/glucanases"/>
    <property type="match status" value="1"/>
</dbReference>
<name>A0A3L6QBW4_PANMI</name>
<feature type="region of interest" description="Disordered" evidence="1">
    <location>
        <begin position="73"/>
        <end position="93"/>
    </location>
</feature>
<dbReference type="InterPro" id="IPR013320">
    <property type="entry name" value="ConA-like_dom_sf"/>
</dbReference>
<evidence type="ECO:0000313" key="3">
    <source>
        <dbReference type="EMBL" id="RLM75123.1"/>
    </source>
</evidence>
<evidence type="ECO:0000259" key="2">
    <source>
        <dbReference type="Pfam" id="PF06955"/>
    </source>
</evidence>
<dbReference type="GO" id="GO:0016787">
    <property type="term" value="F:hydrolase activity"/>
    <property type="evidence" value="ECO:0007669"/>
    <property type="project" value="UniProtKB-KW"/>
</dbReference>
<dbReference type="Gene3D" id="2.60.120.200">
    <property type="match status" value="1"/>
</dbReference>
<accession>A0A3L6QBW4</accession>
<sequence length="129" mass="13755">MAPQLVGGRRAGARVHEPRARRRAVPGRAGHAGAREPVERRQLGDAGGRVKNQLVGRAVRGVVRSTACVVPAGGGVNSCPPDASSSPGDAGAWMDRQLGPDGVAWARENYMIYDYCDDRWRFPQGPPAE</sequence>
<protein>
    <submittedName>
        <fullName evidence="3">Xyloglucan endotransglucosylase/hydrolase protein 16</fullName>
    </submittedName>
</protein>
<keyword evidence="4" id="KW-1185">Reference proteome</keyword>
<dbReference type="EMBL" id="PQIB02000013">
    <property type="protein sequence ID" value="RLM75123.1"/>
    <property type="molecule type" value="Genomic_DNA"/>
</dbReference>
<dbReference type="AlphaFoldDB" id="A0A3L6QBW4"/>
<comment type="caution">
    <text evidence="3">The sequence shown here is derived from an EMBL/GenBank/DDBJ whole genome shotgun (WGS) entry which is preliminary data.</text>
</comment>
<evidence type="ECO:0000256" key="1">
    <source>
        <dbReference type="SAM" id="MobiDB-lite"/>
    </source>
</evidence>
<evidence type="ECO:0000313" key="4">
    <source>
        <dbReference type="Proteomes" id="UP000275267"/>
    </source>
</evidence>
<dbReference type="GO" id="GO:0016762">
    <property type="term" value="F:xyloglucan:xyloglucosyl transferase activity"/>
    <property type="evidence" value="ECO:0007669"/>
    <property type="project" value="InterPro"/>
</dbReference>
<feature type="compositionally biased region" description="Basic and acidic residues" evidence="1">
    <location>
        <begin position="33"/>
        <end position="43"/>
    </location>
</feature>
<dbReference type="GO" id="GO:0048046">
    <property type="term" value="C:apoplast"/>
    <property type="evidence" value="ECO:0007669"/>
    <property type="project" value="InterPro"/>
</dbReference>
<dbReference type="InterPro" id="IPR010713">
    <property type="entry name" value="XET_C"/>
</dbReference>